<dbReference type="EMBL" id="MN317029">
    <property type="protein sequence ID" value="QFG04443.1"/>
    <property type="molecule type" value="Genomic_DNA"/>
</dbReference>
<dbReference type="RefSeq" id="YP_009998208.1">
    <property type="nucleotide sequence ID" value="NC_052984.1"/>
</dbReference>
<dbReference type="KEGG" id="vg:62680790"/>
<evidence type="ECO:0000256" key="1">
    <source>
        <dbReference type="SAM" id="MobiDB-lite"/>
    </source>
</evidence>
<dbReference type="Proteomes" id="UP000326305">
    <property type="component" value="Segment"/>
</dbReference>
<evidence type="ECO:0000313" key="3">
    <source>
        <dbReference type="Proteomes" id="UP000326305"/>
    </source>
</evidence>
<name>A0A5J6T2S5_9CAUD</name>
<reference evidence="2 3" key="1">
    <citation type="submission" date="2019-08" db="EMBL/GenBank/DDBJ databases">
        <authorList>
            <person name="Zhang R."/>
        </authorList>
    </citation>
    <scope>NUCLEOTIDE SEQUENCE [LARGE SCALE GENOMIC DNA]</scope>
</reference>
<organism evidence="2 3">
    <name type="scientific">Aeromonas phage vB_AhyS-A18P4</name>
    <dbReference type="NCBI Taxonomy" id="2608321"/>
    <lineage>
        <taxon>Viruses</taxon>
        <taxon>Duplodnaviria</taxon>
        <taxon>Heunggongvirae</taxon>
        <taxon>Uroviricota</taxon>
        <taxon>Caudoviricetes</taxon>
        <taxon>Casjensviridae</taxon>
        <taxon>Sharonstreetvirus</taxon>
        <taxon>Sharonstreetvirus A18P4</taxon>
    </lineage>
</organism>
<feature type="region of interest" description="Disordered" evidence="1">
    <location>
        <begin position="36"/>
        <end position="65"/>
    </location>
</feature>
<evidence type="ECO:0000313" key="2">
    <source>
        <dbReference type="EMBL" id="QFG04443.1"/>
    </source>
</evidence>
<proteinExistence type="predicted"/>
<keyword evidence="3" id="KW-1185">Reference proteome</keyword>
<protein>
    <submittedName>
        <fullName evidence="2">Uncharacterized protein</fullName>
    </submittedName>
</protein>
<sequence length="127" mass="14439">MAHPKFKETCRYCLKGGLCWTEKDGRWVLLERNNRSGATRPHECPKSPWAKRTPPPPGPTAIRTAPVPGVEYVTAKLQREILEAQFFEYMDNRGDPGDWDEYLASNIPGEQIEGQVVVEDSTPQWIV</sequence>
<dbReference type="GeneID" id="62680790"/>
<accession>A0A5J6T2S5</accession>